<dbReference type="Gene3D" id="3.30.750.80">
    <property type="entry name" value="RNA methyltransferase domain (HRMD) like"/>
    <property type="match status" value="1"/>
</dbReference>
<keyword evidence="3" id="KW-0949">S-adenosyl-L-methionine</keyword>
<dbReference type="Proteomes" id="UP000323632">
    <property type="component" value="Unassembled WGS sequence"/>
</dbReference>
<evidence type="ECO:0000313" key="6">
    <source>
        <dbReference type="Proteomes" id="UP000323632"/>
    </source>
</evidence>
<dbReference type="EMBL" id="VWSH01000003">
    <property type="protein sequence ID" value="KAA5533592.1"/>
    <property type="molecule type" value="Genomic_DNA"/>
</dbReference>
<evidence type="ECO:0000259" key="4">
    <source>
        <dbReference type="Pfam" id="PF10672"/>
    </source>
</evidence>
<reference evidence="5 6" key="1">
    <citation type="submission" date="2019-09" db="EMBL/GenBank/DDBJ databases">
        <title>Genome sequence and assembly of Taibaiella sp.</title>
        <authorList>
            <person name="Chhetri G."/>
        </authorList>
    </citation>
    <scope>NUCLEOTIDE SEQUENCE [LARGE SCALE GENOMIC DNA]</scope>
    <source>
        <strain evidence="5 6">KVB11</strain>
    </source>
</reference>
<protein>
    <submittedName>
        <fullName evidence="5">SAM-dependent methyltransferase</fullName>
    </submittedName>
</protein>
<keyword evidence="2 5" id="KW-0808">Transferase</keyword>
<dbReference type="Gene3D" id="3.40.50.150">
    <property type="entry name" value="Vaccinia Virus protein VP39"/>
    <property type="match status" value="1"/>
</dbReference>
<evidence type="ECO:0000256" key="1">
    <source>
        <dbReference type="ARBA" id="ARBA00022603"/>
    </source>
</evidence>
<dbReference type="Pfam" id="PF10672">
    <property type="entry name" value="Methyltrans_SAM"/>
    <property type="match status" value="1"/>
</dbReference>
<proteinExistence type="predicted"/>
<dbReference type="AlphaFoldDB" id="A0A5M6CI12"/>
<sequence length="310" mass="36585">MMQSFANRLHKVNRHISKWAKRQDITCFRIYDLDMPEFPFCIDRYGEYLHIAEYKANHKMSDEDHDIWLQQCMDTIADTLQVVPENIYLKERRRLSRRTEQYEKVSEESKLIIAEEQGLKFKVNLTDYLDTGLFLDHRPLRKAFREEARDKNVLNLFSYTGAFSVYAADGGAASVTTVDLSKTYLQWSQENMELNNLMNDKHTFIQSDVMLFLKQEPETLYDLVFVDPPAFSNSKRLKGTWDTQRDHATMLHYILKQVKPGGVIYFSNNLRGFEPQFESLKVSSIKDISLQTIPEDFRNKQIHHCYRIVK</sequence>
<name>A0A5M6CI12_9BACT</name>
<keyword evidence="6" id="KW-1185">Reference proteome</keyword>
<dbReference type="SUPFAM" id="SSF53335">
    <property type="entry name" value="S-adenosyl-L-methionine-dependent methyltransferases"/>
    <property type="match status" value="1"/>
</dbReference>
<comment type="caution">
    <text evidence="5">The sequence shown here is derived from an EMBL/GenBank/DDBJ whole genome shotgun (WGS) entry which is preliminary data.</text>
</comment>
<dbReference type="CDD" id="cd02440">
    <property type="entry name" value="AdoMet_MTases"/>
    <property type="match status" value="1"/>
</dbReference>
<dbReference type="PANTHER" id="PTHR43042">
    <property type="entry name" value="SAM-DEPENDENT METHYLTRANSFERASE"/>
    <property type="match status" value="1"/>
</dbReference>
<evidence type="ECO:0000256" key="2">
    <source>
        <dbReference type="ARBA" id="ARBA00022679"/>
    </source>
</evidence>
<dbReference type="GO" id="GO:0032259">
    <property type="term" value="P:methylation"/>
    <property type="evidence" value="ECO:0007669"/>
    <property type="project" value="UniProtKB-KW"/>
</dbReference>
<accession>A0A5M6CI12</accession>
<feature type="domain" description="S-adenosylmethionine-dependent methyltransferase" evidence="4">
    <location>
        <begin position="115"/>
        <end position="277"/>
    </location>
</feature>
<dbReference type="RefSeq" id="WP_150033339.1">
    <property type="nucleotide sequence ID" value="NZ_VWSH01000003.1"/>
</dbReference>
<dbReference type="GO" id="GO:0008168">
    <property type="term" value="F:methyltransferase activity"/>
    <property type="evidence" value="ECO:0007669"/>
    <property type="project" value="UniProtKB-KW"/>
</dbReference>
<gene>
    <name evidence="5" type="ORF">F0919_13715</name>
</gene>
<dbReference type="InterPro" id="IPR029063">
    <property type="entry name" value="SAM-dependent_MTases_sf"/>
</dbReference>
<dbReference type="InterPro" id="IPR019614">
    <property type="entry name" value="SAM-dep_methyl-trfase"/>
</dbReference>
<evidence type="ECO:0000313" key="5">
    <source>
        <dbReference type="EMBL" id="KAA5533592.1"/>
    </source>
</evidence>
<organism evidence="5 6">
    <name type="scientific">Taibaiella lutea</name>
    <dbReference type="NCBI Taxonomy" id="2608001"/>
    <lineage>
        <taxon>Bacteria</taxon>
        <taxon>Pseudomonadati</taxon>
        <taxon>Bacteroidota</taxon>
        <taxon>Chitinophagia</taxon>
        <taxon>Chitinophagales</taxon>
        <taxon>Chitinophagaceae</taxon>
        <taxon>Taibaiella</taxon>
    </lineage>
</organism>
<dbReference type="PANTHER" id="PTHR43042:SF3">
    <property type="entry name" value="RIBOSOMAL RNA LARGE SUBUNIT METHYLTRANSFERASE YWBD-RELATED"/>
    <property type="match status" value="1"/>
</dbReference>
<evidence type="ECO:0000256" key="3">
    <source>
        <dbReference type="ARBA" id="ARBA00022691"/>
    </source>
</evidence>
<keyword evidence="1 5" id="KW-0489">Methyltransferase</keyword>